<dbReference type="Pfam" id="PF01381">
    <property type="entry name" value="HTH_3"/>
    <property type="match status" value="1"/>
</dbReference>
<keyword evidence="4" id="KW-1185">Reference proteome</keyword>
<dbReference type="PROSITE" id="PS50943">
    <property type="entry name" value="HTH_CROC1"/>
    <property type="match status" value="1"/>
</dbReference>
<dbReference type="InterPro" id="IPR010982">
    <property type="entry name" value="Lambda_DNA-bd_dom_sf"/>
</dbReference>
<organism evidence="2 4">
    <name type="scientific">Parageobacillus genomosp. 1</name>
    <dbReference type="NCBI Taxonomy" id="1295642"/>
    <lineage>
        <taxon>Bacteria</taxon>
        <taxon>Bacillati</taxon>
        <taxon>Bacillota</taxon>
        <taxon>Bacilli</taxon>
        <taxon>Bacillales</taxon>
        <taxon>Anoxybacillaceae</taxon>
        <taxon>Parageobacillus</taxon>
    </lineage>
</organism>
<dbReference type="InterPro" id="IPR001387">
    <property type="entry name" value="Cro/C1-type_HTH"/>
</dbReference>
<reference evidence="2" key="1">
    <citation type="submission" date="2013-02" db="EMBL/GenBank/DDBJ databases">
        <authorList>
            <person name="Blanchard K.H."/>
            <person name="Matsumura I."/>
        </authorList>
    </citation>
    <scope>NUCLEOTIDE SEQUENCE</scope>
    <source>
        <strain evidence="2">NUB3621</strain>
    </source>
</reference>
<dbReference type="EMBL" id="AOTZ01000009">
    <property type="protein sequence ID" value="EZP74994.1"/>
    <property type="molecule type" value="Genomic_DNA"/>
</dbReference>
<reference evidence="2 4" key="2">
    <citation type="journal article" date="2014" name="Appl. Microbiol. Biotechnol.">
        <title>Transformable facultative thermophile Geobacillus stearothermophilus NUB3621 as a host strain for metabolic engineering.</title>
        <authorList>
            <person name="Blanchard K."/>
            <person name="Robic S."/>
            <person name="Matsumura I."/>
        </authorList>
    </citation>
    <scope>NUCLEOTIDE SEQUENCE [LARGE SCALE GENOMIC DNA]</scope>
    <source>
        <strain evidence="2 4">NUB3621</strain>
    </source>
</reference>
<sequence>MFGKWKELIALRERNGLSLEALSSLCGLSQEELFRLENGLEEVNELQLEAISEALNVSPLALLGIETISESSSVEARLRTQGDLDLDLKKAINFGLDFINKIEELKYLDSLG</sequence>
<dbReference type="SUPFAM" id="SSF47413">
    <property type="entry name" value="lambda repressor-like DNA-binding domains"/>
    <property type="match status" value="1"/>
</dbReference>
<dbReference type="AlphaFoldDB" id="A0ABC9VA81"/>
<dbReference type="CDD" id="cd00093">
    <property type="entry name" value="HTH_XRE"/>
    <property type="match status" value="1"/>
</dbReference>
<evidence type="ECO:0000313" key="2">
    <source>
        <dbReference type="EMBL" id="EZP74994.1"/>
    </source>
</evidence>
<gene>
    <name evidence="3" type="ORF">H839_08399</name>
    <name evidence="2" type="ORF">H839_15878</name>
</gene>
<dbReference type="Proteomes" id="UP000023566">
    <property type="component" value="Chromosome"/>
</dbReference>
<comment type="caution">
    <text evidence="2">The sequence shown here is derived from an EMBL/GenBank/DDBJ whole genome shotgun (WGS) entry which is preliminary data.</text>
</comment>
<dbReference type="SMART" id="SM00530">
    <property type="entry name" value="HTH_XRE"/>
    <property type="match status" value="1"/>
</dbReference>
<evidence type="ECO:0000313" key="3">
    <source>
        <dbReference type="EMBL" id="EZP77639.1"/>
    </source>
</evidence>
<dbReference type="EMBL" id="AOTZ01000004">
    <property type="protein sequence ID" value="EZP77639.1"/>
    <property type="molecule type" value="Genomic_DNA"/>
</dbReference>
<evidence type="ECO:0000313" key="4">
    <source>
        <dbReference type="Proteomes" id="UP000023566"/>
    </source>
</evidence>
<feature type="domain" description="HTH cro/C1-type" evidence="1">
    <location>
        <begin position="8"/>
        <end position="62"/>
    </location>
</feature>
<proteinExistence type="predicted"/>
<dbReference type="RefSeq" id="WP_043904724.1">
    <property type="nucleotide sequence ID" value="NZ_CM002692.1"/>
</dbReference>
<protein>
    <recommendedName>
        <fullName evidence="1">HTH cro/C1-type domain-containing protein</fullName>
    </recommendedName>
</protein>
<accession>A0ABC9VA81</accession>
<evidence type="ECO:0000259" key="1">
    <source>
        <dbReference type="PROSITE" id="PS50943"/>
    </source>
</evidence>
<name>A0ABC9VA81_9BACL</name>
<dbReference type="Gene3D" id="1.10.260.40">
    <property type="entry name" value="lambda repressor-like DNA-binding domains"/>
    <property type="match status" value="1"/>
</dbReference>